<dbReference type="SUPFAM" id="SSF90257">
    <property type="entry name" value="Myosin rod fragments"/>
    <property type="match status" value="1"/>
</dbReference>
<keyword evidence="1" id="KW-0175">Coiled coil</keyword>
<evidence type="ECO:0000313" key="2">
    <source>
        <dbReference type="EMBL" id="GAU33095.1"/>
    </source>
</evidence>
<evidence type="ECO:0000313" key="3">
    <source>
        <dbReference type="Proteomes" id="UP000242715"/>
    </source>
</evidence>
<dbReference type="Proteomes" id="UP000242715">
    <property type="component" value="Unassembled WGS sequence"/>
</dbReference>
<keyword evidence="3" id="KW-1185">Reference proteome</keyword>
<feature type="coiled-coil region" evidence="1">
    <location>
        <begin position="271"/>
        <end position="340"/>
    </location>
</feature>
<accession>A0A2Z6NAT7</accession>
<protein>
    <submittedName>
        <fullName evidence="2">Uncharacterized protein</fullName>
    </submittedName>
</protein>
<sequence length="378" mass="42563">MSNYARHSLIKPLVSSWKDPFKVKFYRIRPSPSSPQFFHDESGNILFPLYWTKNPSTKVKLRQLHCTPTTEKLVSLLQGMSFKATELFRCEGNQQALASLLQSKEMAPLTAEERRVAREKGKLVQGLSIPQSISRDIVTTSTAQAKNTRTKKARVDAVSASAIVSCAANPEHEFEPSGPSSTFFTPVQFACDDWRANLLVGKYEVKEGTSLWDSRFPLNEVVDQLTVPEDKKAIDDLGVEQSLDAIQSYSLWEASLAAESKKQIIGFSEQRRHYQSQNLELQGRVQELERQRKVLKDVLARIEGLLKEAEQKVKTSTQEYSNLEKAKEDLESSLTIVQEECEGLKLSAVHEYDNGFMSALGKVMEKFPGMDLKGINPD</sequence>
<proteinExistence type="predicted"/>
<dbReference type="AlphaFoldDB" id="A0A2Z6NAT7"/>
<reference evidence="3" key="1">
    <citation type="journal article" date="2017" name="Front. Plant Sci.">
        <title>Climate Clever Clovers: New Paradigm to Reduce the Environmental Footprint of Ruminants by Breeding Low Methanogenic Forages Utilizing Haplotype Variation.</title>
        <authorList>
            <person name="Kaur P."/>
            <person name="Appels R."/>
            <person name="Bayer P.E."/>
            <person name="Keeble-Gagnere G."/>
            <person name="Wang J."/>
            <person name="Hirakawa H."/>
            <person name="Shirasawa K."/>
            <person name="Vercoe P."/>
            <person name="Stefanova K."/>
            <person name="Durmic Z."/>
            <person name="Nichols P."/>
            <person name="Revell C."/>
            <person name="Isobe S.N."/>
            <person name="Edwards D."/>
            <person name="Erskine W."/>
        </authorList>
    </citation>
    <scope>NUCLEOTIDE SEQUENCE [LARGE SCALE GENOMIC DNA]</scope>
    <source>
        <strain evidence="3">cv. Daliak</strain>
    </source>
</reference>
<gene>
    <name evidence="2" type="ORF">TSUD_259460</name>
</gene>
<organism evidence="2 3">
    <name type="scientific">Trifolium subterraneum</name>
    <name type="common">Subterranean clover</name>
    <dbReference type="NCBI Taxonomy" id="3900"/>
    <lineage>
        <taxon>Eukaryota</taxon>
        <taxon>Viridiplantae</taxon>
        <taxon>Streptophyta</taxon>
        <taxon>Embryophyta</taxon>
        <taxon>Tracheophyta</taxon>
        <taxon>Spermatophyta</taxon>
        <taxon>Magnoliopsida</taxon>
        <taxon>eudicotyledons</taxon>
        <taxon>Gunneridae</taxon>
        <taxon>Pentapetalae</taxon>
        <taxon>rosids</taxon>
        <taxon>fabids</taxon>
        <taxon>Fabales</taxon>
        <taxon>Fabaceae</taxon>
        <taxon>Papilionoideae</taxon>
        <taxon>50 kb inversion clade</taxon>
        <taxon>NPAAA clade</taxon>
        <taxon>Hologalegina</taxon>
        <taxon>IRL clade</taxon>
        <taxon>Trifolieae</taxon>
        <taxon>Trifolium</taxon>
    </lineage>
</organism>
<evidence type="ECO:0000256" key="1">
    <source>
        <dbReference type="SAM" id="Coils"/>
    </source>
</evidence>
<dbReference type="EMBL" id="DF973516">
    <property type="protein sequence ID" value="GAU33095.1"/>
    <property type="molecule type" value="Genomic_DNA"/>
</dbReference>
<name>A0A2Z6NAT7_TRISU</name>